<sequence length="79" mass="8592">MAIPILVNCERCNGTGIITYVGYETPTTTCTACNGTGKIESGYIPDVDSTLTTIIAKCEEIKTKQNRMQADINYIKAKV</sequence>
<organism evidence="1">
    <name type="scientific">viral metagenome</name>
    <dbReference type="NCBI Taxonomy" id="1070528"/>
    <lineage>
        <taxon>unclassified sequences</taxon>
        <taxon>metagenomes</taxon>
        <taxon>organismal metagenomes</taxon>
    </lineage>
</organism>
<dbReference type="Gene3D" id="6.20.20.10">
    <property type="match status" value="1"/>
</dbReference>
<gene>
    <name evidence="1" type="ORF">MM415A00950_0013</name>
    <name evidence="2" type="ORF">MM415B02122_0008</name>
</gene>
<dbReference type="SUPFAM" id="SSF57938">
    <property type="entry name" value="DnaJ/Hsp40 cysteine-rich domain"/>
    <property type="match status" value="1"/>
</dbReference>
<dbReference type="EMBL" id="MT142619">
    <property type="protein sequence ID" value="QJA86168.1"/>
    <property type="molecule type" value="Genomic_DNA"/>
</dbReference>
<evidence type="ECO:0000313" key="2">
    <source>
        <dbReference type="EMBL" id="QJA86168.1"/>
    </source>
</evidence>
<reference evidence="1" key="1">
    <citation type="submission" date="2020-03" db="EMBL/GenBank/DDBJ databases">
        <title>The deep terrestrial virosphere.</title>
        <authorList>
            <person name="Holmfeldt K."/>
            <person name="Nilsson E."/>
            <person name="Simone D."/>
            <person name="Lopez-Fernandez M."/>
            <person name="Wu X."/>
            <person name="de Brujin I."/>
            <person name="Lundin D."/>
            <person name="Andersson A."/>
            <person name="Bertilsson S."/>
            <person name="Dopson M."/>
        </authorList>
    </citation>
    <scope>NUCLEOTIDE SEQUENCE</scope>
    <source>
        <strain evidence="1">MM415A00950</strain>
        <strain evidence="2">MM415B02122</strain>
    </source>
</reference>
<name>A0A6M3KB03_9ZZZZ</name>
<protein>
    <submittedName>
        <fullName evidence="1">Putative chaperone</fullName>
    </submittedName>
</protein>
<accession>A0A6M3KB03</accession>
<dbReference type="EMBL" id="MT142364">
    <property type="protein sequence ID" value="QJA79039.1"/>
    <property type="molecule type" value="Genomic_DNA"/>
</dbReference>
<dbReference type="AlphaFoldDB" id="A0A6M3KB03"/>
<dbReference type="InterPro" id="IPR036410">
    <property type="entry name" value="HSP_DnaJ_Cys-rich_dom_sf"/>
</dbReference>
<evidence type="ECO:0000313" key="1">
    <source>
        <dbReference type="EMBL" id="QJA79039.1"/>
    </source>
</evidence>
<proteinExistence type="predicted"/>